<evidence type="ECO:0000313" key="1">
    <source>
        <dbReference type="EMBL" id="KAI1696944.1"/>
    </source>
</evidence>
<evidence type="ECO:0000313" key="2">
    <source>
        <dbReference type="Proteomes" id="UP001201812"/>
    </source>
</evidence>
<dbReference type="AlphaFoldDB" id="A0AAD4MKX0"/>
<proteinExistence type="predicted"/>
<accession>A0AAD4MKX0</accession>
<gene>
    <name evidence="1" type="ORF">DdX_18791</name>
</gene>
<dbReference type="EMBL" id="JAKKPZ010000297">
    <property type="protein sequence ID" value="KAI1696944.1"/>
    <property type="molecule type" value="Genomic_DNA"/>
</dbReference>
<keyword evidence="2" id="KW-1185">Reference proteome</keyword>
<sequence>MKPAPTGLRDLSRESIIDVKKEAELAEIMKSSMKDNPEQKYNSVVQFASVKSSGPEKFTFMKTSKIHLADPVVSSQNFIKTLQDAAESADDTVMSIVDLRLKVLSDPAITPTGFVTIASDGANKAQIFTGFKLKAGIDYEFSIHMAKIVFQDEVLSLTIPHEKNVVIHEDEKIDANLNPEELEYPSI</sequence>
<comment type="caution">
    <text evidence="1">The sequence shown here is derived from an EMBL/GenBank/DDBJ whole genome shotgun (WGS) entry which is preliminary data.</text>
</comment>
<organism evidence="1 2">
    <name type="scientific">Ditylenchus destructor</name>
    <dbReference type="NCBI Taxonomy" id="166010"/>
    <lineage>
        <taxon>Eukaryota</taxon>
        <taxon>Metazoa</taxon>
        <taxon>Ecdysozoa</taxon>
        <taxon>Nematoda</taxon>
        <taxon>Chromadorea</taxon>
        <taxon>Rhabditida</taxon>
        <taxon>Tylenchina</taxon>
        <taxon>Tylenchomorpha</taxon>
        <taxon>Sphaerularioidea</taxon>
        <taxon>Anguinidae</taxon>
        <taxon>Anguininae</taxon>
        <taxon>Ditylenchus</taxon>
    </lineage>
</organism>
<dbReference type="Proteomes" id="UP001201812">
    <property type="component" value="Unassembled WGS sequence"/>
</dbReference>
<protein>
    <submittedName>
        <fullName evidence="1">Uncharacterized protein</fullName>
    </submittedName>
</protein>
<name>A0AAD4MKX0_9BILA</name>
<reference evidence="1" key="1">
    <citation type="submission" date="2022-01" db="EMBL/GenBank/DDBJ databases">
        <title>Genome Sequence Resource for Two Populations of Ditylenchus destructor, the Migratory Endoparasitic Phytonematode.</title>
        <authorList>
            <person name="Zhang H."/>
            <person name="Lin R."/>
            <person name="Xie B."/>
        </authorList>
    </citation>
    <scope>NUCLEOTIDE SEQUENCE</scope>
    <source>
        <strain evidence="1">BazhouSP</strain>
    </source>
</reference>